<dbReference type="GO" id="GO:0003725">
    <property type="term" value="F:double-stranded RNA binding"/>
    <property type="evidence" value="ECO:0007669"/>
    <property type="project" value="UniProtKB-UniRule"/>
</dbReference>
<feature type="binding site" evidence="14">
    <location>
        <position position="43"/>
    </location>
    <ligand>
        <name>L-threonine</name>
        <dbReference type="ChEBI" id="CHEBI:57926"/>
    </ligand>
</feature>
<protein>
    <recommendedName>
        <fullName evidence="4 13">Threonylcarbamoyl-AMP synthase</fullName>
        <shortName evidence="13">TC-AMP synthase</shortName>
        <ecNumber evidence="3 13">2.7.7.87</ecNumber>
    </recommendedName>
    <alternativeName>
        <fullName evidence="11 13">L-threonylcarbamoyladenylate synthase</fullName>
    </alternativeName>
</protein>
<feature type="binding site" evidence="14">
    <location>
        <position position="204"/>
    </location>
    <ligand>
        <name>ATP</name>
        <dbReference type="ChEBI" id="CHEBI:30616"/>
    </ligand>
</feature>
<feature type="binding site" evidence="14">
    <location>
        <position position="152"/>
    </location>
    <ligand>
        <name>ATP</name>
        <dbReference type="ChEBI" id="CHEBI:30616"/>
    </ligand>
</feature>
<dbReference type="GO" id="GO:0005524">
    <property type="term" value="F:ATP binding"/>
    <property type="evidence" value="ECO:0007669"/>
    <property type="project" value="UniProtKB-UniRule"/>
</dbReference>
<reference evidence="16 17" key="1">
    <citation type="journal article" date="2014" name="World J. Microbiol. Biotechnol.">
        <title>Biodiversity and physiological characteristics of Antarctic and Arctic lichens-associated bacteria.</title>
        <authorList>
            <person name="Lee Y.M."/>
            <person name="Kim E.H."/>
            <person name="Lee H.K."/>
            <person name="Hong S.G."/>
        </authorList>
    </citation>
    <scope>NUCLEOTIDE SEQUENCE [LARGE SCALE GENOMIC DNA]</scope>
    <source>
        <strain evidence="16 17">PAMC 26569</strain>
    </source>
</reference>
<feature type="binding site" evidence="14">
    <location>
        <position position="190"/>
    </location>
    <ligand>
        <name>L-threonine</name>
        <dbReference type="ChEBI" id="CHEBI:57926"/>
    </ligand>
</feature>
<accession>A0A6M8HMM8</accession>
<feature type="binding site" evidence="14">
    <location>
        <position position="75"/>
    </location>
    <ligand>
        <name>L-threonine</name>
        <dbReference type="ChEBI" id="CHEBI:57926"/>
    </ligand>
</feature>
<dbReference type="GO" id="GO:0005737">
    <property type="term" value="C:cytoplasm"/>
    <property type="evidence" value="ECO:0007669"/>
    <property type="project" value="UniProtKB-SubCell"/>
</dbReference>
<comment type="function">
    <text evidence="13">Required for the formation of a threonylcarbamoyl group on adenosine at position 37 (t(6)A37) in tRNAs that read codons beginning with adenine.</text>
</comment>
<evidence type="ECO:0000256" key="7">
    <source>
        <dbReference type="ARBA" id="ARBA00022694"/>
    </source>
</evidence>
<dbReference type="InterPro" id="IPR038385">
    <property type="entry name" value="Sua5/YwlC_C"/>
</dbReference>
<dbReference type="KEGG" id="lck:HN018_05845"/>
<dbReference type="InterPro" id="IPR005145">
    <property type="entry name" value="Sua5_C"/>
</dbReference>
<evidence type="ECO:0000256" key="14">
    <source>
        <dbReference type="PIRSR" id="PIRSR004930-1"/>
    </source>
</evidence>
<dbReference type="InterPro" id="IPR006070">
    <property type="entry name" value="Sua5-like_dom"/>
</dbReference>
<evidence type="ECO:0000259" key="15">
    <source>
        <dbReference type="PROSITE" id="PS51163"/>
    </source>
</evidence>
<comment type="catalytic activity">
    <reaction evidence="12 13">
        <text>L-threonine + hydrogencarbonate + ATP = L-threonylcarbamoyladenylate + diphosphate + H2O</text>
        <dbReference type="Rhea" id="RHEA:36407"/>
        <dbReference type="ChEBI" id="CHEBI:15377"/>
        <dbReference type="ChEBI" id="CHEBI:17544"/>
        <dbReference type="ChEBI" id="CHEBI:30616"/>
        <dbReference type="ChEBI" id="CHEBI:33019"/>
        <dbReference type="ChEBI" id="CHEBI:57926"/>
        <dbReference type="ChEBI" id="CHEBI:73682"/>
        <dbReference type="EC" id="2.7.7.87"/>
    </reaction>
</comment>
<feature type="binding site" evidence="14">
    <location>
        <position position="130"/>
    </location>
    <ligand>
        <name>L-threonine</name>
        <dbReference type="ChEBI" id="CHEBI:57926"/>
    </ligand>
</feature>
<dbReference type="Pfam" id="PF03481">
    <property type="entry name" value="Sua5_C"/>
    <property type="match status" value="1"/>
</dbReference>
<dbReference type="Gene3D" id="3.40.50.11030">
    <property type="entry name" value="Threonylcarbamoyl-AMP synthase, C-terminal domain"/>
    <property type="match status" value="1"/>
</dbReference>
<keyword evidence="6 13" id="KW-0808">Transferase</keyword>
<comment type="subcellular location">
    <subcellularLocation>
        <location evidence="1 13">Cytoplasm</location>
    </subcellularLocation>
</comment>
<evidence type="ECO:0000256" key="8">
    <source>
        <dbReference type="ARBA" id="ARBA00022695"/>
    </source>
</evidence>
<dbReference type="InterPro" id="IPR050156">
    <property type="entry name" value="TC-AMP_synthase_SUA5"/>
</dbReference>
<dbReference type="InterPro" id="IPR010923">
    <property type="entry name" value="T(6)A37_SUA5"/>
</dbReference>
<gene>
    <name evidence="16" type="ORF">HN018_05845</name>
</gene>
<evidence type="ECO:0000256" key="11">
    <source>
        <dbReference type="ARBA" id="ARBA00029774"/>
    </source>
</evidence>
<dbReference type="Pfam" id="PF01300">
    <property type="entry name" value="Sua5_yciO_yrdC"/>
    <property type="match status" value="1"/>
</dbReference>
<evidence type="ECO:0000256" key="3">
    <source>
        <dbReference type="ARBA" id="ARBA00012584"/>
    </source>
</evidence>
<dbReference type="PANTHER" id="PTHR17490:SF16">
    <property type="entry name" value="THREONYLCARBAMOYL-AMP SYNTHASE"/>
    <property type="match status" value="1"/>
</dbReference>
<dbReference type="PANTHER" id="PTHR17490">
    <property type="entry name" value="SUA5"/>
    <property type="match status" value="1"/>
</dbReference>
<keyword evidence="17" id="KW-1185">Reference proteome</keyword>
<dbReference type="PROSITE" id="PS51163">
    <property type="entry name" value="YRDC"/>
    <property type="match status" value="1"/>
</dbReference>
<dbReference type="SUPFAM" id="SSF55821">
    <property type="entry name" value="YrdC/RibB"/>
    <property type="match status" value="1"/>
</dbReference>
<comment type="similarity">
    <text evidence="2 13">Belongs to the SUA5 family.</text>
</comment>
<keyword evidence="8 13" id="KW-0548">Nucleotidyltransferase</keyword>
<dbReference type="Proteomes" id="UP000500767">
    <property type="component" value="Chromosome"/>
</dbReference>
<feature type="domain" description="YrdC-like" evidence="15">
    <location>
        <begin position="21"/>
        <end position="208"/>
    </location>
</feature>
<keyword evidence="10 13" id="KW-0067">ATP-binding</keyword>
<name>A0A6M8HMM8_9PROT</name>
<dbReference type="GO" id="GO:0008033">
    <property type="term" value="P:tRNA processing"/>
    <property type="evidence" value="ECO:0007669"/>
    <property type="project" value="UniProtKB-KW"/>
</dbReference>
<evidence type="ECO:0000256" key="12">
    <source>
        <dbReference type="ARBA" id="ARBA00048366"/>
    </source>
</evidence>
<dbReference type="GO" id="GO:0061710">
    <property type="term" value="F:L-threonylcarbamoyladenylate synthase"/>
    <property type="evidence" value="ECO:0007669"/>
    <property type="project" value="UniProtKB-EC"/>
</dbReference>
<feature type="binding site" evidence="14">
    <location>
        <position position="239"/>
    </location>
    <ligand>
        <name>ATP</name>
        <dbReference type="ChEBI" id="CHEBI:30616"/>
    </ligand>
</feature>
<evidence type="ECO:0000256" key="13">
    <source>
        <dbReference type="PIRNR" id="PIRNR004930"/>
    </source>
</evidence>
<evidence type="ECO:0000256" key="1">
    <source>
        <dbReference type="ARBA" id="ARBA00004496"/>
    </source>
</evidence>
<dbReference type="PIRSF" id="PIRSF004930">
    <property type="entry name" value="Tln_factor_SUA5"/>
    <property type="match status" value="1"/>
</dbReference>
<dbReference type="NCBIfam" id="TIGR00057">
    <property type="entry name" value="L-threonylcarbamoyladenylate synthase"/>
    <property type="match status" value="1"/>
</dbReference>
<proteinExistence type="inferred from homology"/>
<evidence type="ECO:0000256" key="2">
    <source>
        <dbReference type="ARBA" id="ARBA00007663"/>
    </source>
</evidence>
<dbReference type="AlphaFoldDB" id="A0A6M8HMM8"/>
<evidence type="ECO:0000313" key="16">
    <source>
        <dbReference type="EMBL" id="QKE89634.1"/>
    </source>
</evidence>
<evidence type="ECO:0000256" key="5">
    <source>
        <dbReference type="ARBA" id="ARBA00022490"/>
    </source>
</evidence>
<evidence type="ECO:0000256" key="6">
    <source>
        <dbReference type="ARBA" id="ARBA00022679"/>
    </source>
</evidence>
<evidence type="ECO:0000256" key="10">
    <source>
        <dbReference type="ARBA" id="ARBA00022840"/>
    </source>
</evidence>
<dbReference type="EMBL" id="CP053708">
    <property type="protein sequence ID" value="QKE89634.1"/>
    <property type="molecule type" value="Genomic_DNA"/>
</dbReference>
<evidence type="ECO:0000256" key="4">
    <source>
        <dbReference type="ARBA" id="ARBA00015492"/>
    </source>
</evidence>
<dbReference type="Gene3D" id="3.90.870.10">
    <property type="entry name" value="DHBP synthase"/>
    <property type="match status" value="1"/>
</dbReference>
<dbReference type="InterPro" id="IPR017945">
    <property type="entry name" value="DHBP_synth_RibB-like_a/b_dom"/>
</dbReference>
<keyword evidence="5 13" id="KW-0963">Cytoplasm</keyword>
<keyword evidence="7 13" id="KW-0819">tRNA processing</keyword>
<organism evidence="16 17">
    <name type="scientific">Lichenicola cladoniae</name>
    <dbReference type="NCBI Taxonomy" id="1484109"/>
    <lineage>
        <taxon>Bacteria</taxon>
        <taxon>Pseudomonadati</taxon>
        <taxon>Pseudomonadota</taxon>
        <taxon>Alphaproteobacteria</taxon>
        <taxon>Acetobacterales</taxon>
        <taxon>Acetobacteraceae</taxon>
        <taxon>Lichenicola</taxon>
    </lineage>
</organism>
<dbReference type="EC" id="2.7.7.87" evidence="3 13"/>
<evidence type="ECO:0000256" key="9">
    <source>
        <dbReference type="ARBA" id="ARBA00022741"/>
    </source>
</evidence>
<feature type="binding site" evidence="14">
    <location>
        <position position="150"/>
    </location>
    <ligand>
        <name>L-threonine</name>
        <dbReference type="ChEBI" id="CHEBI:57926"/>
    </ligand>
</feature>
<feature type="binding site" evidence="14">
    <location>
        <position position="70"/>
    </location>
    <ligand>
        <name>ATP</name>
        <dbReference type="ChEBI" id="CHEBI:30616"/>
    </ligand>
</feature>
<feature type="binding site" evidence="14">
    <location>
        <position position="126"/>
    </location>
    <ligand>
        <name>ATP</name>
        <dbReference type="ChEBI" id="CHEBI:30616"/>
    </ligand>
</feature>
<keyword evidence="9 13" id="KW-0547">Nucleotide-binding</keyword>
<feature type="binding site" evidence="14">
    <location>
        <position position="66"/>
    </location>
    <ligand>
        <name>ATP</name>
        <dbReference type="ChEBI" id="CHEBI:30616"/>
    </ligand>
</feature>
<evidence type="ECO:0000313" key="17">
    <source>
        <dbReference type="Proteomes" id="UP000500767"/>
    </source>
</evidence>
<sequence>MRHPAAQDPERVTTERLDADTAGIVRAAHLLGQGRLVAFGTETVYGLGADATDARAVAAVFEAKHRPGFNPLIAHFTDAEAAFAEAEPSNLARRLADVFWPGALTMVLPRRASSTVCALACAGLPTLAVRVPGGETVREMLRMVGRPVAAPSANPSGGVSPSTADHVMAGLGGRIDAILDCGPCGVGLESTVLDLAGDTPTLLRPGGISVEAIELVIGPVRRLAPAGLPASPGMLASHYAPSLPVRLDAAGAGHMEALLAFGPLPGTTRQQTLVWNLSPGGDLHEAAARLFSGLRHLDDEGRRRGLTGIAAMSIPSDGLGLAIRDRLQRAAAPRPRHLRHATG</sequence>
<feature type="binding site" evidence="14">
    <location>
        <position position="160"/>
    </location>
    <ligand>
        <name>ATP</name>
        <dbReference type="ChEBI" id="CHEBI:30616"/>
    </ligand>
</feature>
<dbReference type="GO" id="GO:0000049">
    <property type="term" value="F:tRNA binding"/>
    <property type="evidence" value="ECO:0007669"/>
    <property type="project" value="TreeGrafter"/>
</dbReference>
<dbReference type="GO" id="GO:0006450">
    <property type="term" value="P:regulation of translational fidelity"/>
    <property type="evidence" value="ECO:0007669"/>
    <property type="project" value="TreeGrafter"/>
</dbReference>